<evidence type="ECO:0000259" key="2">
    <source>
        <dbReference type="Pfam" id="PF11611"/>
    </source>
</evidence>
<proteinExistence type="predicted"/>
<name>A0A7K3W7W9_9ACTN</name>
<gene>
    <name evidence="3" type="ORF">GCU56_21680</name>
</gene>
<evidence type="ECO:0000256" key="1">
    <source>
        <dbReference type="ARBA" id="ARBA00022729"/>
    </source>
</evidence>
<evidence type="ECO:0000313" key="3">
    <source>
        <dbReference type="EMBL" id="NEK60473.1"/>
    </source>
</evidence>
<comment type="caution">
    <text evidence="3">The sequence shown here is derived from an EMBL/GenBank/DDBJ whole genome shotgun (WGS) entry which is preliminary data.</text>
</comment>
<dbReference type="AlphaFoldDB" id="A0A7K3W7W9"/>
<dbReference type="Gene3D" id="2.60.40.1240">
    <property type="match status" value="1"/>
</dbReference>
<protein>
    <submittedName>
        <fullName evidence="3">DUF4352 domain-containing protein</fullName>
    </submittedName>
</protein>
<organism evidence="3 4">
    <name type="scientific">Geodermatophilus sabuli</name>
    <dbReference type="NCBI Taxonomy" id="1564158"/>
    <lineage>
        <taxon>Bacteria</taxon>
        <taxon>Bacillati</taxon>
        <taxon>Actinomycetota</taxon>
        <taxon>Actinomycetes</taxon>
        <taxon>Geodermatophilales</taxon>
        <taxon>Geodermatophilaceae</taxon>
        <taxon>Geodermatophilus</taxon>
    </lineage>
</organism>
<evidence type="ECO:0000313" key="4">
    <source>
        <dbReference type="Proteomes" id="UP000470246"/>
    </source>
</evidence>
<dbReference type="EMBL" id="JAAGWF010000029">
    <property type="protein sequence ID" value="NEK60473.1"/>
    <property type="molecule type" value="Genomic_DNA"/>
</dbReference>
<keyword evidence="4" id="KW-1185">Reference proteome</keyword>
<feature type="domain" description="DUF4352" evidence="2">
    <location>
        <begin position="10"/>
        <end position="81"/>
    </location>
</feature>
<sequence length="99" mass="10579">MAEGYASEAPTHGSWLVIDVTIASTTGTVNYNALDWEAATPQGQVESYVGGVLDNQLQHGEVQPGRIVRGELAFDVPTGPAYIDYSIGFEVLTTFEVTS</sequence>
<dbReference type="InterPro" id="IPR029050">
    <property type="entry name" value="Immunoprotect_excell_Ig-like"/>
</dbReference>
<dbReference type="InterPro" id="IPR029051">
    <property type="entry name" value="DUF4352"/>
</dbReference>
<keyword evidence="1" id="KW-0732">Signal</keyword>
<reference evidence="3 4" key="1">
    <citation type="submission" date="2020-02" db="EMBL/GenBank/DDBJ databases">
        <title>Geodermatophilus sabuli CPCC 205279 I12A-02694.</title>
        <authorList>
            <person name="Jiang Z."/>
        </authorList>
    </citation>
    <scope>NUCLEOTIDE SEQUENCE [LARGE SCALE GENOMIC DNA]</scope>
    <source>
        <strain evidence="3 4">I12A-02694</strain>
    </source>
</reference>
<dbReference type="Pfam" id="PF11611">
    <property type="entry name" value="DUF4352"/>
    <property type="match status" value="1"/>
</dbReference>
<dbReference type="Proteomes" id="UP000470246">
    <property type="component" value="Unassembled WGS sequence"/>
</dbReference>
<accession>A0A7K3W7W9</accession>